<feature type="region of interest" description="Disordered" evidence="1">
    <location>
        <begin position="182"/>
        <end position="240"/>
    </location>
</feature>
<dbReference type="OrthoDB" id="2449920at2759"/>
<feature type="region of interest" description="Disordered" evidence="1">
    <location>
        <begin position="1"/>
        <end position="130"/>
    </location>
</feature>
<keyword evidence="2" id="KW-1133">Transmembrane helix</keyword>
<name>A0A9P6MRX2_9FUNG</name>
<protein>
    <submittedName>
        <fullName evidence="3">Uncharacterized protein</fullName>
    </submittedName>
</protein>
<dbReference type="Proteomes" id="UP000703661">
    <property type="component" value="Unassembled WGS sequence"/>
</dbReference>
<keyword evidence="2" id="KW-0812">Transmembrane</keyword>
<reference evidence="3" key="1">
    <citation type="journal article" date="2020" name="Fungal Divers.">
        <title>Resolving the Mortierellaceae phylogeny through synthesis of multi-gene phylogenetics and phylogenomics.</title>
        <authorList>
            <person name="Vandepol N."/>
            <person name="Liber J."/>
            <person name="Desiro A."/>
            <person name="Na H."/>
            <person name="Kennedy M."/>
            <person name="Barry K."/>
            <person name="Grigoriev I.V."/>
            <person name="Miller A.N."/>
            <person name="O'Donnell K."/>
            <person name="Stajich J.E."/>
            <person name="Bonito G."/>
        </authorList>
    </citation>
    <scope>NUCLEOTIDE SEQUENCE</scope>
    <source>
        <strain evidence="3">NRRL 2769</strain>
    </source>
</reference>
<feature type="compositionally biased region" description="Low complexity" evidence="1">
    <location>
        <begin position="19"/>
        <end position="60"/>
    </location>
</feature>
<dbReference type="AlphaFoldDB" id="A0A9P6MRX2"/>
<dbReference type="EMBL" id="JAAAID010001134">
    <property type="protein sequence ID" value="KAG0011508.1"/>
    <property type="molecule type" value="Genomic_DNA"/>
</dbReference>
<feature type="transmembrane region" description="Helical" evidence="2">
    <location>
        <begin position="134"/>
        <end position="159"/>
    </location>
</feature>
<accession>A0A9P6MRX2</accession>
<feature type="compositionally biased region" description="Polar residues" evidence="1">
    <location>
        <begin position="305"/>
        <end position="343"/>
    </location>
</feature>
<evidence type="ECO:0000256" key="1">
    <source>
        <dbReference type="SAM" id="MobiDB-lite"/>
    </source>
</evidence>
<feature type="compositionally biased region" description="Low complexity" evidence="1">
    <location>
        <begin position="1"/>
        <end position="12"/>
    </location>
</feature>
<organism evidence="3 4">
    <name type="scientific">Entomortierella chlamydospora</name>
    <dbReference type="NCBI Taxonomy" id="101097"/>
    <lineage>
        <taxon>Eukaryota</taxon>
        <taxon>Fungi</taxon>
        <taxon>Fungi incertae sedis</taxon>
        <taxon>Mucoromycota</taxon>
        <taxon>Mortierellomycotina</taxon>
        <taxon>Mortierellomycetes</taxon>
        <taxon>Mortierellales</taxon>
        <taxon>Mortierellaceae</taxon>
        <taxon>Entomortierella</taxon>
    </lineage>
</organism>
<proteinExistence type="predicted"/>
<feature type="compositionally biased region" description="Low complexity" evidence="1">
    <location>
        <begin position="291"/>
        <end position="304"/>
    </location>
</feature>
<keyword evidence="2" id="KW-0472">Membrane</keyword>
<evidence type="ECO:0000313" key="4">
    <source>
        <dbReference type="Proteomes" id="UP000703661"/>
    </source>
</evidence>
<feature type="region of interest" description="Disordered" evidence="1">
    <location>
        <begin position="275"/>
        <end position="348"/>
    </location>
</feature>
<sequence>MALVAPTTAPITEAPPPTTTTEAPTTTTTEAPVTTTAAPPETTTTNVPTSDASPATTTTDGSVANPSPSPDQSGNGGGSSGGKATKTKSSVRTATGSGLYPTQVSGSVGNSTGSDTANSISGGPSDNDGSSKSLAGPIVGGIAGALVLAFLVAVFVMRYRKKSKARQRRLDILLDPEQAQALGLSGGSNASGKPRPTSVNSPIPKPSTQLEMAPITSGPAPPGAGGPIHHSDGGYNGYDYQQGYQNVSYGGYQDQYEQYDQYDPYYQQPIPTAQPVMGQLQPTGYYPDSPRQQQQLAHLQQQRQPYGSGSPSICHSSPASQNAYPQQIYATGSSPLVPHQQQAAPAESYERFNKVESSDYIASQSPARNPQIIS</sequence>
<keyword evidence="4" id="KW-1185">Reference proteome</keyword>
<evidence type="ECO:0000313" key="3">
    <source>
        <dbReference type="EMBL" id="KAG0011508.1"/>
    </source>
</evidence>
<feature type="compositionally biased region" description="Polar residues" evidence="1">
    <location>
        <begin position="197"/>
        <end position="210"/>
    </location>
</feature>
<feature type="compositionally biased region" description="Polar residues" evidence="1">
    <location>
        <begin position="91"/>
        <end position="130"/>
    </location>
</feature>
<gene>
    <name evidence="3" type="ORF">BGZ80_000634</name>
</gene>
<evidence type="ECO:0000256" key="2">
    <source>
        <dbReference type="SAM" id="Phobius"/>
    </source>
</evidence>
<feature type="compositionally biased region" description="Low complexity" evidence="1">
    <location>
        <begin position="182"/>
        <end position="192"/>
    </location>
</feature>
<comment type="caution">
    <text evidence="3">The sequence shown here is derived from an EMBL/GenBank/DDBJ whole genome shotgun (WGS) entry which is preliminary data.</text>
</comment>